<dbReference type="OrthoDB" id="9863100at2"/>
<evidence type="ECO:0000313" key="2">
    <source>
        <dbReference type="EMBL" id="TWT91437.1"/>
    </source>
</evidence>
<dbReference type="EMBL" id="SJPM01000015">
    <property type="protein sequence ID" value="TWT91388.1"/>
    <property type="molecule type" value="Genomic_DNA"/>
</dbReference>
<accession>A0A5C5ZWT8</accession>
<dbReference type="RefSeq" id="WP_146581284.1">
    <property type="nucleotide sequence ID" value="NZ_SJPM01000015.1"/>
</dbReference>
<protein>
    <submittedName>
        <fullName evidence="2">Uncharacterized protein</fullName>
    </submittedName>
</protein>
<evidence type="ECO:0000313" key="1">
    <source>
        <dbReference type="EMBL" id="TWT91388.1"/>
    </source>
</evidence>
<dbReference type="Proteomes" id="UP000316213">
    <property type="component" value="Unassembled WGS sequence"/>
</dbReference>
<proteinExistence type="predicted"/>
<evidence type="ECO:0000313" key="3">
    <source>
        <dbReference type="Proteomes" id="UP000316213"/>
    </source>
</evidence>
<name>A0A5C5ZWT8_9BACT</name>
<dbReference type="EMBL" id="SJPM01000015">
    <property type="protein sequence ID" value="TWT91437.1"/>
    <property type="molecule type" value="Genomic_DNA"/>
</dbReference>
<comment type="caution">
    <text evidence="2">The sequence shown here is derived from an EMBL/GenBank/DDBJ whole genome shotgun (WGS) entry which is preliminary data.</text>
</comment>
<reference evidence="2 3" key="1">
    <citation type="submission" date="2019-02" db="EMBL/GenBank/DDBJ databases">
        <title>Deep-cultivation of Planctomycetes and their phenomic and genomic characterization uncovers novel biology.</title>
        <authorList>
            <person name="Wiegand S."/>
            <person name="Jogler M."/>
            <person name="Boedeker C."/>
            <person name="Pinto D."/>
            <person name="Vollmers J."/>
            <person name="Rivas-Marin E."/>
            <person name="Kohn T."/>
            <person name="Peeters S.H."/>
            <person name="Heuer A."/>
            <person name="Rast P."/>
            <person name="Oberbeckmann S."/>
            <person name="Bunk B."/>
            <person name="Jeske O."/>
            <person name="Meyerdierks A."/>
            <person name="Storesund J.E."/>
            <person name="Kallscheuer N."/>
            <person name="Luecker S."/>
            <person name="Lage O.M."/>
            <person name="Pohl T."/>
            <person name="Merkel B.J."/>
            <person name="Hornburger P."/>
            <person name="Mueller R.-W."/>
            <person name="Bruemmer F."/>
            <person name="Labrenz M."/>
            <person name="Spormann A.M."/>
            <person name="Op Den Camp H."/>
            <person name="Overmann J."/>
            <person name="Amann R."/>
            <person name="Jetten M.S.M."/>
            <person name="Mascher T."/>
            <person name="Medema M.H."/>
            <person name="Devos D.P."/>
            <person name="Kaster A.-K."/>
            <person name="Ovreas L."/>
            <person name="Rohde M."/>
            <person name="Galperin M.Y."/>
            <person name="Jogler C."/>
        </authorList>
    </citation>
    <scope>NUCLEOTIDE SEQUENCE [LARGE SCALE GENOMIC DNA]</scope>
    <source>
        <strain evidence="2 3">Pla100</strain>
    </source>
</reference>
<gene>
    <name evidence="1" type="ORF">Pla100_52380</name>
    <name evidence="2" type="ORF">Pla100_52870</name>
</gene>
<dbReference type="AlphaFoldDB" id="A0A5C5ZWT8"/>
<keyword evidence="3" id="KW-1185">Reference proteome</keyword>
<sequence length="128" mass="14274">MSEATETQTLGRAELDQLAKPRYGSFTLPTGARIVFMSLRRSVLYAIDAGVFDSEGNQVEGRLRERPARILAACLCDSKGARLYRDDEWERVDNLPPDVFEPLWAAVRKHLGFDDKAADDEAADSAKN</sequence>
<organism evidence="2 3">
    <name type="scientific">Neorhodopirellula pilleata</name>
    <dbReference type="NCBI Taxonomy" id="2714738"/>
    <lineage>
        <taxon>Bacteria</taxon>
        <taxon>Pseudomonadati</taxon>
        <taxon>Planctomycetota</taxon>
        <taxon>Planctomycetia</taxon>
        <taxon>Pirellulales</taxon>
        <taxon>Pirellulaceae</taxon>
        <taxon>Neorhodopirellula</taxon>
    </lineage>
</organism>